<keyword evidence="5" id="KW-0789">Thiol protease inhibitor</keyword>
<accession>A0AA97KMG9</accession>
<keyword evidence="3" id="KW-0963">Cytoplasm</keyword>
<evidence type="ECO:0000256" key="5">
    <source>
        <dbReference type="ARBA" id="ARBA00022704"/>
    </source>
</evidence>
<dbReference type="AlphaFoldDB" id="A0AA97KMG9"/>
<dbReference type="RefSeq" id="XP_054858747.1">
    <property type="nucleotide sequence ID" value="XM_055002772.1"/>
</dbReference>
<dbReference type="GO" id="GO:0004869">
    <property type="term" value="F:cysteine-type endopeptidase inhibitor activity"/>
    <property type="evidence" value="ECO:0007669"/>
    <property type="project" value="UniProtKB-KW"/>
</dbReference>
<dbReference type="Pfam" id="PF00031">
    <property type="entry name" value="Cystatin"/>
    <property type="match status" value="1"/>
</dbReference>
<dbReference type="Proteomes" id="UP001190640">
    <property type="component" value="Chromosome 18"/>
</dbReference>
<dbReference type="InterPro" id="IPR046350">
    <property type="entry name" value="Cystatin_sf"/>
</dbReference>
<comment type="similarity">
    <text evidence="2">Belongs to the cystatin family.</text>
</comment>
<comment type="subcellular location">
    <subcellularLocation>
        <location evidence="1">Cytoplasm</location>
    </subcellularLocation>
</comment>
<dbReference type="KEGG" id="emc:129345562"/>
<evidence type="ECO:0000313" key="7">
    <source>
        <dbReference type="Proteomes" id="UP001190640"/>
    </source>
</evidence>
<dbReference type="SUPFAM" id="SSF54403">
    <property type="entry name" value="Cystatin/monellin"/>
    <property type="match status" value="1"/>
</dbReference>
<proteinExistence type="inferred from homology"/>
<dbReference type="PRINTS" id="PR00295">
    <property type="entry name" value="STEFINA"/>
</dbReference>
<evidence type="ECO:0000256" key="2">
    <source>
        <dbReference type="ARBA" id="ARBA00009403"/>
    </source>
</evidence>
<evidence type="ECO:0000313" key="8">
    <source>
        <dbReference type="RefSeq" id="XP_054858747.1"/>
    </source>
</evidence>
<evidence type="ECO:0000259" key="6">
    <source>
        <dbReference type="SMART" id="SM00043"/>
    </source>
</evidence>
<dbReference type="SMART" id="SM00043">
    <property type="entry name" value="CY"/>
    <property type="match status" value="1"/>
</dbReference>
<evidence type="ECO:0000256" key="4">
    <source>
        <dbReference type="ARBA" id="ARBA00022690"/>
    </source>
</evidence>
<feature type="domain" description="Cystatin" evidence="6">
    <location>
        <begin position="1"/>
        <end position="98"/>
    </location>
</feature>
<dbReference type="PANTHER" id="PTHR11414:SF20">
    <property type="entry name" value="CYSTATIN-A"/>
    <property type="match status" value="1"/>
</dbReference>
<gene>
    <name evidence="8" type="primary">CSTA</name>
</gene>
<dbReference type="GeneID" id="129345562"/>
<dbReference type="FunFam" id="3.10.450.10:FF:000001">
    <property type="entry name" value="Cystatin-A"/>
    <property type="match status" value="1"/>
</dbReference>
<dbReference type="InterPro" id="IPR000010">
    <property type="entry name" value="Cystatin_dom"/>
</dbReference>
<protein>
    <submittedName>
        <fullName evidence="8">Cystatin-A</fullName>
    </submittedName>
</protein>
<evidence type="ECO:0000256" key="1">
    <source>
        <dbReference type="ARBA" id="ARBA00004496"/>
    </source>
</evidence>
<dbReference type="GO" id="GO:0005829">
    <property type="term" value="C:cytosol"/>
    <property type="evidence" value="ECO:0007669"/>
    <property type="project" value="TreeGrafter"/>
</dbReference>
<name>A0AA97KMG9_EUBMA</name>
<dbReference type="CTD" id="1475"/>
<reference evidence="8" key="1">
    <citation type="submission" date="2025-08" db="UniProtKB">
        <authorList>
            <consortium name="RefSeq"/>
        </authorList>
    </citation>
    <scope>IDENTIFICATION</scope>
    <source>
        <tissue evidence="8">Blood</tissue>
    </source>
</reference>
<sequence>MMPGGLTAVKPATPEIQQLADKVKPQLEAKENKKYPAYRAVEYRTQVVAGVNYFIKTEVGHGEYIHLRIYQQLPCNNGEISLTSYQTGKTASDPLNYFD</sequence>
<keyword evidence="4" id="KW-0646">Protease inhibitor</keyword>
<dbReference type="PANTHER" id="PTHR11414">
    <property type="entry name" value="CYSTATIN FAMILY MEMBER"/>
    <property type="match status" value="1"/>
</dbReference>
<organism evidence="7 8">
    <name type="scientific">Eublepharis macularius</name>
    <name type="common">Leopard gecko</name>
    <name type="synonym">Cyrtodactylus macularius</name>
    <dbReference type="NCBI Taxonomy" id="481883"/>
    <lineage>
        <taxon>Eukaryota</taxon>
        <taxon>Metazoa</taxon>
        <taxon>Chordata</taxon>
        <taxon>Craniata</taxon>
        <taxon>Vertebrata</taxon>
        <taxon>Euteleostomi</taxon>
        <taxon>Lepidosauria</taxon>
        <taxon>Squamata</taxon>
        <taxon>Bifurcata</taxon>
        <taxon>Gekkota</taxon>
        <taxon>Eublepharidae</taxon>
        <taxon>Eublepharinae</taxon>
        <taxon>Eublepharis</taxon>
    </lineage>
</organism>
<dbReference type="InterPro" id="IPR001713">
    <property type="entry name" value="Prot_inh_stefin"/>
</dbReference>
<dbReference type="Gene3D" id="3.10.450.10">
    <property type="match status" value="1"/>
</dbReference>
<keyword evidence="7" id="KW-1185">Reference proteome</keyword>
<dbReference type="CDD" id="cd00042">
    <property type="entry name" value="CY"/>
    <property type="match status" value="1"/>
</dbReference>
<evidence type="ECO:0000256" key="3">
    <source>
        <dbReference type="ARBA" id="ARBA00022490"/>
    </source>
</evidence>